<proteinExistence type="inferred from homology"/>
<dbReference type="OrthoDB" id="541719at2759"/>
<gene>
    <name evidence="15" type="ORF">WICPIJ_005674</name>
</gene>
<evidence type="ECO:0000256" key="11">
    <source>
        <dbReference type="PROSITE-ProRule" id="PRU00339"/>
    </source>
</evidence>
<keyword evidence="7" id="KW-0508">mRNA splicing</keyword>
<keyword evidence="11" id="KW-0802">TPR repeat</keyword>
<comment type="subunit">
    <text evidence="3">Associated with the spliceosome.</text>
</comment>
<dbReference type="GO" id="GO:0000974">
    <property type="term" value="C:Prp19 complex"/>
    <property type="evidence" value="ECO:0007669"/>
    <property type="project" value="TreeGrafter"/>
</dbReference>
<evidence type="ECO:0000259" key="14">
    <source>
        <dbReference type="Pfam" id="PF23233"/>
    </source>
</evidence>
<dbReference type="InterPro" id="IPR019734">
    <property type="entry name" value="TPR_rpt"/>
</dbReference>
<keyword evidence="5" id="KW-0747">Spliceosome</keyword>
<evidence type="ECO:0000313" key="16">
    <source>
        <dbReference type="Proteomes" id="UP000774326"/>
    </source>
</evidence>
<keyword evidence="16" id="KW-1185">Reference proteome</keyword>
<dbReference type="GO" id="GO:0071014">
    <property type="term" value="C:post-mRNA release spliceosomal complex"/>
    <property type="evidence" value="ECO:0007669"/>
    <property type="project" value="TreeGrafter"/>
</dbReference>
<evidence type="ECO:0000259" key="13">
    <source>
        <dbReference type="Pfam" id="PF23231"/>
    </source>
</evidence>
<comment type="caution">
    <text evidence="15">The sequence shown here is derived from an EMBL/GenBank/DDBJ whole genome shotgun (WGS) entry which is preliminary data.</text>
</comment>
<dbReference type="PROSITE" id="PS50005">
    <property type="entry name" value="TPR"/>
    <property type="match status" value="1"/>
</dbReference>
<keyword evidence="8" id="KW-0539">Nucleus</keyword>
<feature type="region of interest" description="Disordered" evidence="12">
    <location>
        <begin position="19"/>
        <end position="42"/>
    </location>
</feature>
<name>A0A9P8Q3E4_WICPI</name>
<dbReference type="SMART" id="SM00386">
    <property type="entry name" value="HAT"/>
    <property type="match status" value="12"/>
</dbReference>
<accession>A0A9P8Q3E4</accession>
<dbReference type="GO" id="GO:0000245">
    <property type="term" value="P:spliceosomal complex assembly"/>
    <property type="evidence" value="ECO:0007669"/>
    <property type="project" value="TreeGrafter"/>
</dbReference>
<reference evidence="15" key="1">
    <citation type="journal article" date="2021" name="Open Biol.">
        <title>Shared evolutionary footprints suggest mitochondrial oxidative damage underlies multiple complex I losses in fungi.</title>
        <authorList>
            <person name="Schikora-Tamarit M.A."/>
            <person name="Marcet-Houben M."/>
            <person name="Nosek J."/>
            <person name="Gabaldon T."/>
        </authorList>
    </citation>
    <scope>NUCLEOTIDE SEQUENCE</scope>
    <source>
        <strain evidence="15">CBS2887</strain>
    </source>
</reference>
<dbReference type="InterPro" id="IPR055433">
    <property type="entry name" value="HAT_Syf1-like_N"/>
</dbReference>
<evidence type="ECO:0000313" key="15">
    <source>
        <dbReference type="EMBL" id="KAH3683351.1"/>
    </source>
</evidence>
<evidence type="ECO:0000256" key="9">
    <source>
        <dbReference type="ARBA" id="ARBA00037040"/>
    </source>
</evidence>
<dbReference type="SUPFAM" id="SSF48452">
    <property type="entry name" value="TPR-like"/>
    <property type="match status" value="4"/>
</dbReference>
<sequence length="668" mass="79587">MPPKEPKAQITAEDILLQAYQPGKASNAQPTHTTSKLTPQDLEELHQVQRFTRQSYEDALRRNKSDLPQWIRYAEYELTQNETSRARSIFERAIEVNPHYVPLWIRYIDSELKLRNVNHARNLLIRATELLPRVDKLWFKYVQTEEYLQNFQQVRIIFERWTHWEPDSNVWNAYIDFEKRYEEYDNVRKVYGKYVSAKPELSTWLKWAKFETRYGDSDTVRKVYSLGIDHLYEQSDIVELIKGFVTYEAGLNEHERAKAILKFGGMKFPDSKEMKECAVQYQSRFGDVDGIEDSISQARITKYEENVQKDPANYDSWWALLSLTEYEPLAKHNERFLQSYSTPPKSNTKDAWRRFIYLPIRHAIYEELHQDSNPEQVRTIYDNILKLMKTHKVNFSKVWIAYAKFEIRQKNLDKARKILGRAIGTNPKMKLFTEYIQLEVKLKEFDRVRKVYEKALEFFPADVRLWSEFATLEEDLGDVDRSREIFALGLEFCDDNTTLFDSLIQFEFNQRQYAKAREAFETQLSKTNSADVQLWVKYANIELTIPTEEQLRQYELKLQEDEDAELEIQITEEAKSRAREIFERALKYYKSKSLSELRVAIYQSLQDFEQQYGNSMTQEKINKRMPSVVKKIEDDRETWSFVFPDDDKFKGFLKNAKKWAKKKENTES</sequence>
<dbReference type="Pfam" id="PF23231">
    <property type="entry name" value="HAT_Syf1_CNRKL1_C"/>
    <property type="match status" value="1"/>
</dbReference>
<evidence type="ECO:0000256" key="4">
    <source>
        <dbReference type="ARBA" id="ARBA00022664"/>
    </source>
</evidence>
<dbReference type="InterPro" id="IPR003107">
    <property type="entry name" value="HAT"/>
</dbReference>
<dbReference type="InterPro" id="IPR055430">
    <property type="entry name" value="HAT_Syf1_CNRKL1_C"/>
</dbReference>
<comment type="function">
    <text evidence="9">Involved in pre-mRNA splicing and cell cycle progression. Required for the spliceosome assembly and initiation of the DNA replication.</text>
</comment>
<dbReference type="PANTHER" id="PTHR11246:SF3">
    <property type="entry name" value="CROOKED NECK-LIKE PROTEIN 1"/>
    <property type="match status" value="1"/>
</dbReference>
<dbReference type="EMBL" id="JAEUBG010003160">
    <property type="protein sequence ID" value="KAH3683351.1"/>
    <property type="molecule type" value="Genomic_DNA"/>
</dbReference>
<reference evidence="15" key="2">
    <citation type="submission" date="2021-01" db="EMBL/GenBank/DDBJ databases">
        <authorList>
            <person name="Schikora-Tamarit M.A."/>
        </authorList>
    </citation>
    <scope>NUCLEOTIDE SEQUENCE</scope>
    <source>
        <strain evidence="15">CBS2887</strain>
    </source>
</reference>
<evidence type="ECO:0000256" key="10">
    <source>
        <dbReference type="ARBA" id="ARBA00039167"/>
    </source>
</evidence>
<evidence type="ECO:0000256" key="7">
    <source>
        <dbReference type="ARBA" id="ARBA00023187"/>
    </source>
</evidence>
<evidence type="ECO:0000256" key="5">
    <source>
        <dbReference type="ARBA" id="ARBA00022728"/>
    </source>
</evidence>
<feature type="domain" description="Pre-mRNA-splicing factor Syf1/CRNKL1-like C-terminal HAT-repeats" evidence="13">
    <location>
        <begin position="423"/>
        <end position="512"/>
    </location>
</feature>
<keyword evidence="4" id="KW-0507">mRNA processing</keyword>
<feature type="domain" description="Pre-mRNA-splicing factor Syf1-like N-terminal HAT-repeats" evidence="14">
    <location>
        <begin position="55"/>
        <end position="200"/>
    </location>
</feature>
<dbReference type="AlphaFoldDB" id="A0A9P8Q3E4"/>
<dbReference type="PANTHER" id="PTHR11246">
    <property type="entry name" value="PRE-MRNA SPLICING FACTOR"/>
    <property type="match status" value="1"/>
</dbReference>
<evidence type="ECO:0000256" key="6">
    <source>
        <dbReference type="ARBA" id="ARBA00022737"/>
    </source>
</evidence>
<comment type="subcellular location">
    <subcellularLocation>
        <location evidence="1">Nucleus</location>
    </subcellularLocation>
</comment>
<protein>
    <recommendedName>
        <fullName evidence="10">Pre-mRNA-splicing factor CLF1</fullName>
    </recommendedName>
</protein>
<evidence type="ECO:0000256" key="12">
    <source>
        <dbReference type="SAM" id="MobiDB-lite"/>
    </source>
</evidence>
<evidence type="ECO:0000256" key="8">
    <source>
        <dbReference type="ARBA" id="ARBA00023242"/>
    </source>
</evidence>
<evidence type="ECO:0000256" key="1">
    <source>
        <dbReference type="ARBA" id="ARBA00004123"/>
    </source>
</evidence>
<feature type="compositionally biased region" description="Polar residues" evidence="12">
    <location>
        <begin position="24"/>
        <end position="38"/>
    </location>
</feature>
<dbReference type="InterPro" id="IPR045075">
    <property type="entry name" value="Syf1-like"/>
</dbReference>
<dbReference type="GO" id="GO:0071007">
    <property type="term" value="C:U2-type catalytic step 2 spliceosome"/>
    <property type="evidence" value="ECO:0007669"/>
    <property type="project" value="TreeGrafter"/>
</dbReference>
<keyword evidence="6" id="KW-0677">Repeat</keyword>
<feature type="repeat" description="TPR" evidence="11">
    <location>
        <begin position="67"/>
        <end position="100"/>
    </location>
</feature>
<dbReference type="InterPro" id="IPR011990">
    <property type="entry name" value="TPR-like_helical_dom_sf"/>
</dbReference>
<evidence type="ECO:0000256" key="3">
    <source>
        <dbReference type="ARBA" id="ARBA00011524"/>
    </source>
</evidence>
<organism evidence="15 16">
    <name type="scientific">Wickerhamomyces pijperi</name>
    <name type="common">Yeast</name>
    <name type="synonym">Pichia pijperi</name>
    <dbReference type="NCBI Taxonomy" id="599730"/>
    <lineage>
        <taxon>Eukaryota</taxon>
        <taxon>Fungi</taxon>
        <taxon>Dikarya</taxon>
        <taxon>Ascomycota</taxon>
        <taxon>Saccharomycotina</taxon>
        <taxon>Saccharomycetes</taxon>
        <taxon>Phaffomycetales</taxon>
        <taxon>Wickerhamomycetaceae</taxon>
        <taxon>Wickerhamomyces</taxon>
    </lineage>
</organism>
<dbReference type="Pfam" id="PF23233">
    <property type="entry name" value="HAT_Syf1_CNRKL1_N"/>
    <property type="match status" value="1"/>
</dbReference>
<evidence type="ECO:0000256" key="2">
    <source>
        <dbReference type="ARBA" id="ARBA00008644"/>
    </source>
</evidence>
<dbReference type="GO" id="GO:0071011">
    <property type="term" value="C:precatalytic spliceosome"/>
    <property type="evidence" value="ECO:0007669"/>
    <property type="project" value="TreeGrafter"/>
</dbReference>
<dbReference type="Gene3D" id="1.25.40.10">
    <property type="entry name" value="Tetratricopeptide repeat domain"/>
    <property type="match status" value="4"/>
</dbReference>
<comment type="similarity">
    <text evidence="2">Belongs to the crooked-neck family.</text>
</comment>
<dbReference type="Proteomes" id="UP000774326">
    <property type="component" value="Unassembled WGS sequence"/>
</dbReference>